<organism evidence="5 6">
    <name type="scientific">Streptomyces violaceusniger</name>
    <dbReference type="NCBI Taxonomy" id="68280"/>
    <lineage>
        <taxon>Bacteria</taxon>
        <taxon>Bacillati</taxon>
        <taxon>Actinomycetota</taxon>
        <taxon>Actinomycetes</taxon>
        <taxon>Kitasatosporales</taxon>
        <taxon>Streptomycetaceae</taxon>
        <taxon>Streptomyces</taxon>
        <taxon>Streptomyces violaceusniger group</taxon>
    </lineage>
</organism>
<comment type="similarity">
    <text evidence="1 3">Belongs to the short-chain dehydrogenases/reductases (SDR) family.</text>
</comment>
<keyword evidence="2" id="KW-0560">Oxidoreductase</keyword>
<comment type="caution">
    <text evidence="5">The sequence shown here is derived from an EMBL/GenBank/DDBJ whole genome shotgun (WGS) entry which is preliminary data.</text>
</comment>
<evidence type="ECO:0000256" key="3">
    <source>
        <dbReference type="RuleBase" id="RU000363"/>
    </source>
</evidence>
<name>A0A4D4LB05_STRVO</name>
<feature type="region of interest" description="Disordered" evidence="4">
    <location>
        <begin position="242"/>
        <end position="368"/>
    </location>
</feature>
<sequence length="368" mass="38749">MTTALITGTTAGIGAAFAGRLAADGHNLVLVARDEKRLREQAADLHDRHGVEADVLVADLSEDDGIAAVETRLKDRTHPVDLLVNNAGFGNRARYLEVPIADELRMLKLHCEAVLRLTSAGAGTMRDRGRGGVINVASVAAFFPRGTYGASKAWVVQFTQGAAKDLASSGVRLMALCPGFVRTEFHARAGIKDTSVPSWMWLDPDRLVTAALKDFARGKSLSIPDPRYKAMSSLAKLAPRSALSSISSKVGRPRPRGNPSGARFGFCPPPAADAWAPKTNRHDTGTPPGRGPGGAGGAASGPRSGTRQGLGADPASSGREPGVQGRSPRVDRGRGLRPEHTKARPPLRAAAPSRCSWQNAGTPERQCA</sequence>
<keyword evidence="6" id="KW-1185">Reference proteome</keyword>
<dbReference type="PRINTS" id="PR00080">
    <property type="entry name" value="SDRFAMILY"/>
</dbReference>
<proteinExistence type="inferred from homology"/>
<feature type="compositionally biased region" description="Low complexity" evidence="4">
    <location>
        <begin position="344"/>
        <end position="354"/>
    </location>
</feature>
<dbReference type="InterPro" id="IPR002347">
    <property type="entry name" value="SDR_fam"/>
</dbReference>
<dbReference type="AlphaFoldDB" id="A0A4D4LB05"/>
<dbReference type="SUPFAM" id="SSF51735">
    <property type="entry name" value="NAD(P)-binding Rossmann-fold domains"/>
    <property type="match status" value="1"/>
</dbReference>
<evidence type="ECO:0000256" key="2">
    <source>
        <dbReference type="ARBA" id="ARBA00023002"/>
    </source>
</evidence>
<dbReference type="PRINTS" id="PR00081">
    <property type="entry name" value="GDHRDH"/>
</dbReference>
<evidence type="ECO:0000256" key="1">
    <source>
        <dbReference type="ARBA" id="ARBA00006484"/>
    </source>
</evidence>
<feature type="compositionally biased region" description="Basic and acidic residues" evidence="4">
    <location>
        <begin position="328"/>
        <end position="342"/>
    </location>
</feature>
<dbReference type="Pfam" id="PF00106">
    <property type="entry name" value="adh_short"/>
    <property type="match status" value="1"/>
</dbReference>
<dbReference type="GO" id="GO:0016491">
    <property type="term" value="F:oxidoreductase activity"/>
    <property type="evidence" value="ECO:0007669"/>
    <property type="project" value="UniProtKB-KW"/>
</dbReference>
<dbReference type="Gene3D" id="3.40.50.720">
    <property type="entry name" value="NAD(P)-binding Rossmann-like Domain"/>
    <property type="match status" value="1"/>
</dbReference>
<dbReference type="EMBL" id="BJHW01000001">
    <property type="protein sequence ID" value="GDY55757.1"/>
    <property type="molecule type" value="Genomic_DNA"/>
</dbReference>
<evidence type="ECO:0000313" key="5">
    <source>
        <dbReference type="EMBL" id="GDY55757.1"/>
    </source>
</evidence>
<evidence type="ECO:0008006" key="7">
    <source>
        <dbReference type="Google" id="ProtNLM"/>
    </source>
</evidence>
<dbReference type="Proteomes" id="UP000301309">
    <property type="component" value="Unassembled WGS sequence"/>
</dbReference>
<dbReference type="InterPro" id="IPR036291">
    <property type="entry name" value="NAD(P)-bd_dom_sf"/>
</dbReference>
<protein>
    <recommendedName>
        <fullName evidence="7">Short-chain dehydrogenase</fullName>
    </recommendedName>
</protein>
<evidence type="ECO:0000313" key="6">
    <source>
        <dbReference type="Proteomes" id="UP000301309"/>
    </source>
</evidence>
<evidence type="ECO:0000256" key="4">
    <source>
        <dbReference type="SAM" id="MobiDB-lite"/>
    </source>
</evidence>
<dbReference type="PANTHER" id="PTHR44196">
    <property type="entry name" value="DEHYDROGENASE/REDUCTASE SDR FAMILY MEMBER 7B"/>
    <property type="match status" value="1"/>
</dbReference>
<dbReference type="PANTHER" id="PTHR44196:SF2">
    <property type="entry name" value="SHORT-CHAIN DEHYDROGENASE-RELATED"/>
    <property type="match status" value="1"/>
</dbReference>
<dbReference type="GO" id="GO:0016020">
    <property type="term" value="C:membrane"/>
    <property type="evidence" value="ECO:0007669"/>
    <property type="project" value="TreeGrafter"/>
</dbReference>
<dbReference type="CDD" id="cd05233">
    <property type="entry name" value="SDR_c"/>
    <property type="match status" value="1"/>
</dbReference>
<accession>A0A4D4LB05</accession>
<gene>
    <name evidence="5" type="ORF">SVIO_063800</name>
</gene>
<reference evidence="5 6" key="1">
    <citation type="journal article" date="2020" name="Int. J. Syst. Evol. Microbiol.">
        <title>Reclassification of Streptomyces castelarensis and Streptomyces sporoclivatus as later heterotypic synonyms of Streptomyces antimycoticus.</title>
        <authorList>
            <person name="Komaki H."/>
            <person name="Tamura T."/>
        </authorList>
    </citation>
    <scope>NUCLEOTIDE SEQUENCE [LARGE SCALE GENOMIC DNA]</scope>
    <source>
        <strain evidence="5 6">NBRC 13459</strain>
    </source>
</reference>